<dbReference type="GO" id="GO:0008080">
    <property type="term" value="F:N-acetyltransferase activity"/>
    <property type="evidence" value="ECO:0007669"/>
    <property type="project" value="InterPro"/>
</dbReference>
<sequence length="234" mass="26656">MLINRTTVLVGENVVLVPYRKEHVPIYHEWLQDETMQQLTGSEPLTLSEEYEMQQSWHDDQDKLTFIILARDQKTSETTLGSLLESSPMAGDVNVFLHRDQENENGVEEEGQTSVNSAVGTTWGELEVMIGAPEYRRRGLAREALALLLYYITANPTPTPVQQDHEPSALPLKPDHLLVRIKADNMASISLFSSMGFSQRKFIAVFNEVELGVTDTKRLWCKKPDKVLEWLERT</sequence>
<dbReference type="Pfam" id="PF13302">
    <property type="entry name" value="Acetyltransf_3"/>
    <property type="match status" value="1"/>
</dbReference>
<dbReference type="Proteomes" id="UP001214628">
    <property type="component" value="Chromosome 1"/>
</dbReference>
<feature type="domain" description="N-acetyltransferase" evidence="4">
    <location>
        <begin position="14"/>
        <end position="197"/>
    </location>
</feature>
<comment type="similarity">
    <text evidence="1">Belongs to the acetyltransferase family. GNAT subfamily.</text>
</comment>
<dbReference type="InterPro" id="IPR039135">
    <property type="entry name" value="NAT9-like"/>
</dbReference>
<dbReference type="Gene3D" id="3.40.630.30">
    <property type="match status" value="1"/>
</dbReference>
<protein>
    <recommendedName>
        <fullName evidence="4">N-acetyltransferase domain-containing protein</fullName>
    </recommendedName>
</protein>
<evidence type="ECO:0000256" key="2">
    <source>
        <dbReference type="ARBA" id="ARBA00022679"/>
    </source>
</evidence>
<evidence type="ECO:0000313" key="5">
    <source>
        <dbReference type="EMBL" id="WFD42356.1"/>
    </source>
</evidence>
<name>A0AAF0F9S1_9BASI</name>
<dbReference type="InterPro" id="IPR016181">
    <property type="entry name" value="Acyl_CoA_acyltransferase"/>
</dbReference>
<evidence type="ECO:0000256" key="3">
    <source>
        <dbReference type="ARBA" id="ARBA00023315"/>
    </source>
</evidence>
<dbReference type="SUPFAM" id="SSF55729">
    <property type="entry name" value="Acyl-CoA N-acyltransferases (Nat)"/>
    <property type="match status" value="1"/>
</dbReference>
<dbReference type="PANTHER" id="PTHR13256:SF16">
    <property type="entry name" value="ALPHA_BETA-TUBULIN-N-ACETYLTRANSFERASE 9"/>
    <property type="match status" value="1"/>
</dbReference>
<keyword evidence="3" id="KW-0012">Acyltransferase</keyword>
<gene>
    <name evidence="5" type="ORF">MPSI1_000998</name>
</gene>
<evidence type="ECO:0000313" key="6">
    <source>
        <dbReference type="Proteomes" id="UP001214628"/>
    </source>
</evidence>
<evidence type="ECO:0000256" key="1">
    <source>
        <dbReference type="ARBA" id="ARBA00009342"/>
    </source>
</evidence>
<organism evidence="5 6">
    <name type="scientific">Malassezia psittaci</name>
    <dbReference type="NCBI Taxonomy" id="1821823"/>
    <lineage>
        <taxon>Eukaryota</taxon>
        <taxon>Fungi</taxon>
        <taxon>Dikarya</taxon>
        <taxon>Basidiomycota</taxon>
        <taxon>Ustilaginomycotina</taxon>
        <taxon>Malasseziomycetes</taxon>
        <taxon>Malasseziales</taxon>
        <taxon>Malasseziaceae</taxon>
        <taxon>Malassezia</taxon>
    </lineage>
</organism>
<reference evidence="5" key="1">
    <citation type="submission" date="2023-02" db="EMBL/GenBank/DDBJ databases">
        <title>Mating type loci evolution in Malassezia.</title>
        <authorList>
            <person name="Coelho M.A."/>
        </authorList>
    </citation>
    <scope>NUCLEOTIDE SEQUENCE</scope>
    <source>
        <strain evidence="5">CBS 14136</strain>
    </source>
</reference>
<keyword evidence="2" id="KW-0808">Transferase</keyword>
<dbReference type="EMBL" id="CP118375">
    <property type="protein sequence ID" value="WFD42356.1"/>
    <property type="molecule type" value="Genomic_DNA"/>
</dbReference>
<keyword evidence="6" id="KW-1185">Reference proteome</keyword>
<evidence type="ECO:0000259" key="4">
    <source>
        <dbReference type="Pfam" id="PF13302"/>
    </source>
</evidence>
<dbReference type="AlphaFoldDB" id="A0AAF0F9S1"/>
<proteinExistence type="inferred from homology"/>
<dbReference type="InterPro" id="IPR000182">
    <property type="entry name" value="GNAT_dom"/>
</dbReference>
<dbReference type="PANTHER" id="PTHR13256">
    <property type="entry name" value="N-ACETYLTRANSFERASE 9"/>
    <property type="match status" value="1"/>
</dbReference>
<accession>A0AAF0F9S1</accession>